<protein>
    <recommendedName>
        <fullName evidence="3">DZIP3-like HEPN domain-containing protein</fullName>
    </recommendedName>
</protein>
<evidence type="ECO:0008006" key="3">
    <source>
        <dbReference type="Google" id="ProtNLM"/>
    </source>
</evidence>
<evidence type="ECO:0000313" key="1">
    <source>
        <dbReference type="EMBL" id="VDI57072.1"/>
    </source>
</evidence>
<comment type="caution">
    <text evidence="1">The sequence shown here is derived from an EMBL/GenBank/DDBJ whole genome shotgun (WGS) entry which is preliminary data.</text>
</comment>
<gene>
    <name evidence="1" type="ORF">MGAL_10B070529</name>
</gene>
<reference evidence="1" key="1">
    <citation type="submission" date="2018-11" db="EMBL/GenBank/DDBJ databases">
        <authorList>
            <person name="Alioto T."/>
            <person name="Alioto T."/>
        </authorList>
    </citation>
    <scope>NUCLEOTIDE SEQUENCE</scope>
</reference>
<sequence>MAIHRTVYKEMGWTDYFRYSLRPVNSPACLLNWRVLTSVLHFLTPEQQDMVAEGFNYNPRNPPEHEETNCFRNYKEADFSASLAEETNFTKMGKIVFNILADASYDLLKLDSINLPTKRDLDITEIYQEHRKQDKHIPSNGWGCIWKSLQNTDISLGDDIERIRLIRNKHAHSKKYTLDDLQFKDLLDIIFDLLERFDQHIKPAFLYIDRKLNAAIQIPSFKQKLNATIQILSIKQKLHATIQILSIKQKLHATIQMPSIKQKLHATIQIPSIKQKLHATIQIPSIKQ</sequence>
<accession>A0A8B6G0N2</accession>
<keyword evidence="2" id="KW-1185">Reference proteome</keyword>
<organism evidence="1 2">
    <name type="scientific">Mytilus galloprovincialis</name>
    <name type="common">Mediterranean mussel</name>
    <dbReference type="NCBI Taxonomy" id="29158"/>
    <lineage>
        <taxon>Eukaryota</taxon>
        <taxon>Metazoa</taxon>
        <taxon>Spiralia</taxon>
        <taxon>Lophotrochozoa</taxon>
        <taxon>Mollusca</taxon>
        <taxon>Bivalvia</taxon>
        <taxon>Autobranchia</taxon>
        <taxon>Pteriomorphia</taxon>
        <taxon>Mytilida</taxon>
        <taxon>Mytiloidea</taxon>
        <taxon>Mytilidae</taxon>
        <taxon>Mytilinae</taxon>
        <taxon>Mytilus</taxon>
    </lineage>
</organism>
<dbReference type="EMBL" id="UYJE01007687">
    <property type="protein sequence ID" value="VDI57072.1"/>
    <property type="molecule type" value="Genomic_DNA"/>
</dbReference>
<evidence type="ECO:0000313" key="2">
    <source>
        <dbReference type="Proteomes" id="UP000596742"/>
    </source>
</evidence>
<dbReference type="AlphaFoldDB" id="A0A8B6G0N2"/>
<proteinExistence type="predicted"/>
<name>A0A8B6G0N2_MYTGA</name>
<dbReference type="Proteomes" id="UP000596742">
    <property type="component" value="Unassembled WGS sequence"/>
</dbReference>